<evidence type="ECO:0000256" key="1">
    <source>
        <dbReference type="SAM" id="Phobius"/>
    </source>
</evidence>
<keyword evidence="1" id="KW-1133">Transmembrane helix</keyword>
<sequence>MDDRKYKWAVAGDVNAFFGLMLDNIADLLLTIGLLAAVFNFPTTFAIGHMVPGTAIGVLVGDLIFFWMALNLAKRSGRNDVTAMPLGLDTPSTFGMVFFVLGPSFALGVQELQLTAEEAAIRTWHIGIWSIVLSGIFKSFFAFSSSWIRKVIPRAGLLGSLAAIALVLISFLPFIEALHFPIVGMTALSIVLVTLVAHIRLPWKIPGALAALVVSGAVYYLMHGLGLLGVTPEPMDFQPADALLPMDWLAVFRFEWLTVAKFNEAAQYLPIVIPFALATVIGGIDCVESAAAAGDEYDTNRIIGAEAIATLVAGLCGGVIQTTPYIGHPAYKAMGGRAAYTLATALFVGGAGVLGYFGFLYWAIPKPTVFPILVFIGLEITSQSFQATPKRHYPAVSIACIPALAALVLIFAGDLQGTYTGLSYQMQGEVAAMVDAGQIDAEAAQKLNDLTLQLREYSQGNIQTPPDEQGHTHPAGIAVKMQTLQMLAGGFILTSMLWATILAYIIDRRLYTAATFALACAAFSLFGMIHSPFPSGKLVLGWHVPDLPSAAAGQGPIYMMWAYVCMAVVLSVCGLWQHASPPREYPQHETES</sequence>
<feature type="transmembrane region" description="Helical" evidence="1">
    <location>
        <begin position="155"/>
        <end position="172"/>
    </location>
</feature>
<feature type="transmembrane region" description="Helical" evidence="1">
    <location>
        <begin position="392"/>
        <end position="412"/>
    </location>
</feature>
<comment type="caution">
    <text evidence="2">The sequence shown here is derived from an EMBL/GenBank/DDBJ whole genome shotgun (WGS) entry which is preliminary data.</text>
</comment>
<feature type="transmembrane region" description="Helical" evidence="1">
    <location>
        <begin position="307"/>
        <end position="326"/>
    </location>
</feature>
<feature type="transmembrane region" description="Helical" evidence="1">
    <location>
        <begin position="557"/>
        <end position="576"/>
    </location>
</feature>
<accession>A0A7V8V4G1</accession>
<feature type="transmembrane region" description="Helical" evidence="1">
    <location>
        <begin position="486"/>
        <end position="506"/>
    </location>
</feature>
<name>A0A7V8V4G1_9BACT</name>
<feature type="transmembrane region" description="Helical" evidence="1">
    <location>
        <begin position="94"/>
        <end position="112"/>
    </location>
</feature>
<proteinExistence type="predicted"/>
<dbReference type="Proteomes" id="UP000551616">
    <property type="component" value="Unassembled WGS sequence"/>
</dbReference>
<evidence type="ECO:0000313" key="2">
    <source>
        <dbReference type="EMBL" id="MBA2114775.1"/>
    </source>
</evidence>
<feature type="transmembrane region" description="Helical" evidence="1">
    <location>
        <begin position="209"/>
        <end position="230"/>
    </location>
</feature>
<keyword evidence="3" id="KW-1185">Reference proteome</keyword>
<evidence type="ECO:0000313" key="3">
    <source>
        <dbReference type="Proteomes" id="UP000551616"/>
    </source>
</evidence>
<dbReference type="AlphaFoldDB" id="A0A7V8V4G1"/>
<gene>
    <name evidence="2" type="ORF">HOV93_19420</name>
</gene>
<dbReference type="RefSeq" id="WP_207396227.1">
    <property type="nucleotide sequence ID" value="NZ_JABRWO010000004.1"/>
</dbReference>
<feature type="transmembrane region" description="Helical" evidence="1">
    <location>
        <begin position="54"/>
        <end position="73"/>
    </location>
</feature>
<reference evidence="2 3" key="1">
    <citation type="submission" date="2020-05" db="EMBL/GenBank/DDBJ databases">
        <title>Bremerella alba sp. nov., a novel planctomycete isolated from the surface of the macroalga Fucus spiralis.</title>
        <authorList>
            <person name="Godinho O."/>
            <person name="Botelho R."/>
            <person name="Albuquerque L."/>
            <person name="Wiegand S."/>
            <person name="Da Costa M.S."/>
            <person name="Lobo-Da-Cunha A."/>
            <person name="Jogler C."/>
            <person name="Lage O.M."/>
        </authorList>
    </citation>
    <scope>NUCLEOTIDE SEQUENCE [LARGE SCALE GENOMIC DNA]</scope>
    <source>
        <strain evidence="2 3">FF15</strain>
    </source>
</reference>
<evidence type="ECO:0008006" key="4">
    <source>
        <dbReference type="Google" id="ProtNLM"/>
    </source>
</evidence>
<protein>
    <recommendedName>
        <fullName evidence="4">Permease</fullName>
    </recommendedName>
</protein>
<dbReference type="PANTHER" id="PTHR31610:SF0">
    <property type="entry name" value="SLC26A_SULP TRANSPORTER DOMAIN-CONTAINING PROTEIN"/>
    <property type="match status" value="1"/>
</dbReference>
<keyword evidence="1" id="KW-0812">Transmembrane</keyword>
<organism evidence="2 3">
    <name type="scientific">Bremerella alba</name>
    <dbReference type="NCBI Taxonomy" id="980252"/>
    <lineage>
        <taxon>Bacteria</taxon>
        <taxon>Pseudomonadati</taxon>
        <taxon>Planctomycetota</taxon>
        <taxon>Planctomycetia</taxon>
        <taxon>Pirellulales</taxon>
        <taxon>Pirellulaceae</taxon>
        <taxon>Bremerella</taxon>
    </lineage>
</organism>
<feature type="transmembrane region" description="Helical" evidence="1">
    <location>
        <begin position="28"/>
        <end position="48"/>
    </location>
</feature>
<keyword evidence="1" id="KW-0472">Membrane</keyword>
<feature type="transmembrane region" description="Helical" evidence="1">
    <location>
        <begin position="178"/>
        <end position="197"/>
    </location>
</feature>
<feature type="transmembrane region" description="Helical" evidence="1">
    <location>
        <begin position="338"/>
        <end position="362"/>
    </location>
</feature>
<feature type="transmembrane region" description="Helical" evidence="1">
    <location>
        <begin position="513"/>
        <end position="533"/>
    </location>
</feature>
<dbReference type="PANTHER" id="PTHR31610">
    <property type="entry name" value="SLR0360 PROTEIN"/>
    <property type="match status" value="1"/>
</dbReference>
<feature type="transmembrane region" description="Helical" evidence="1">
    <location>
        <begin position="124"/>
        <end position="143"/>
    </location>
</feature>
<dbReference type="EMBL" id="JABRWO010000004">
    <property type="protein sequence ID" value="MBA2114775.1"/>
    <property type="molecule type" value="Genomic_DNA"/>
</dbReference>